<feature type="non-terminal residue" evidence="1">
    <location>
        <position position="1"/>
    </location>
</feature>
<dbReference type="EMBL" id="CAJVQB010170576">
    <property type="protein sequence ID" value="CAG8857403.1"/>
    <property type="molecule type" value="Genomic_DNA"/>
</dbReference>
<evidence type="ECO:0000313" key="2">
    <source>
        <dbReference type="Proteomes" id="UP000789901"/>
    </source>
</evidence>
<accession>A0ABN7XPW3</accession>
<gene>
    <name evidence="1" type="ORF">GMARGA_LOCUS46222</name>
</gene>
<proteinExistence type="predicted"/>
<name>A0ABN7XPW3_GIGMA</name>
<dbReference type="Pfam" id="PF08624">
    <property type="entry name" value="CRC_subunit"/>
    <property type="match status" value="1"/>
</dbReference>
<evidence type="ECO:0000313" key="1">
    <source>
        <dbReference type="EMBL" id="CAG8857403.1"/>
    </source>
</evidence>
<reference evidence="1 2" key="1">
    <citation type="submission" date="2021-06" db="EMBL/GenBank/DDBJ databases">
        <authorList>
            <person name="Kallberg Y."/>
            <person name="Tangrot J."/>
            <person name="Rosling A."/>
        </authorList>
    </citation>
    <scope>NUCLEOTIDE SEQUENCE [LARGE SCALE GENOMIC DNA]</scope>
    <source>
        <strain evidence="1 2">120-4 pot B 10/14</strain>
    </source>
</reference>
<feature type="non-terminal residue" evidence="1">
    <location>
        <position position="87"/>
    </location>
</feature>
<organism evidence="1 2">
    <name type="scientific">Gigaspora margarita</name>
    <dbReference type="NCBI Taxonomy" id="4874"/>
    <lineage>
        <taxon>Eukaryota</taxon>
        <taxon>Fungi</taxon>
        <taxon>Fungi incertae sedis</taxon>
        <taxon>Mucoromycota</taxon>
        <taxon>Glomeromycotina</taxon>
        <taxon>Glomeromycetes</taxon>
        <taxon>Diversisporales</taxon>
        <taxon>Gigasporaceae</taxon>
        <taxon>Gigaspora</taxon>
    </lineage>
</organism>
<keyword evidence="2" id="KW-1185">Reference proteome</keyword>
<dbReference type="Proteomes" id="UP000789901">
    <property type="component" value="Unassembled WGS sequence"/>
</dbReference>
<dbReference type="InterPro" id="IPR013933">
    <property type="entry name" value="CRC_Rsc7/Swp82"/>
</dbReference>
<protein>
    <submittedName>
        <fullName evidence="1">35804_t:CDS:1</fullName>
    </submittedName>
</protein>
<comment type="caution">
    <text evidence="1">The sequence shown here is derived from an EMBL/GenBank/DDBJ whole genome shotgun (WGS) entry which is preliminary data.</text>
</comment>
<sequence>RLTATNEERDYLIATGLIPTNLQSRPISLVSARSIFMLFGSKIIQDGIKFYDPHTNTEQVTRDIQPTRIRTEMISLTRNNAIIEPEI</sequence>